<dbReference type="InterPro" id="IPR000160">
    <property type="entry name" value="GGDEF_dom"/>
</dbReference>
<dbReference type="InterPro" id="IPR029787">
    <property type="entry name" value="Nucleotide_cyclase"/>
</dbReference>
<comment type="cofactor">
    <cofactor evidence="1">
        <name>Mg(2+)</name>
        <dbReference type="ChEBI" id="CHEBI:18420"/>
    </cofactor>
</comment>
<feature type="coiled-coil region" evidence="5">
    <location>
        <begin position="320"/>
        <end position="347"/>
    </location>
</feature>
<dbReference type="CDD" id="cd01949">
    <property type="entry name" value="GGDEF"/>
    <property type="match status" value="1"/>
</dbReference>
<dbReference type="GO" id="GO:0005886">
    <property type="term" value="C:plasma membrane"/>
    <property type="evidence" value="ECO:0007669"/>
    <property type="project" value="UniProtKB-SubCell"/>
</dbReference>
<dbReference type="PANTHER" id="PTHR45138:SF9">
    <property type="entry name" value="DIGUANYLATE CYCLASE DGCM-RELATED"/>
    <property type="match status" value="1"/>
</dbReference>
<evidence type="ECO:0000256" key="2">
    <source>
        <dbReference type="ARBA" id="ARBA00004533"/>
    </source>
</evidence>
<dbReference type="RefSeq" id="WP_092389173.1">
    <property type="nucleotide sequence ID" value="NZ_LT629787.1"/>
</dbReference>
<dbReference type="PROSITE" id="PS50887">
    <property type="entry name" value="GGDEF"/>
    <property type="match status" value="1"/>
</dbReference>
<name>A0A1H2HWY4_9GAMM</name>
<dbReference type="GO" id="GO:1902201">
    <property type="term" value="P:negative regulation of bacterial-type flagellum-dependent cell motility"/>
    <property type="evidence" value="ECO:0007669"/>
    <property type="project" value="TreeGrafter"/>
</dbReference>
<evidence type="ECO:0000256" key="1">
    <source>
        <dbReference type="ARBA" id="ARBA00001946"/>
    </source>
</evidence>
<organism evidence="8 9">
    <name type="scientific">Halopseudomonas salegens</name>
    <dbReference type="NCBI Taxonomy" id="1434072"/>
    <lineage>
        <taxon>Bacteria</taxon>
        <taxon>Pseudomonadati</taxon>
        <taxon>Pseudomonadota</taxon>
        <taxon>Gammaproteobacteria</taxon>
        <taxon>Pseudomonadales</taxon>
        <taxon>Pseudomonadaceae</taxon>
        <taxon>Halopseudomonas</taxon>
    </lineage>
</organism>
<dbReference type="GO" id="GO:0052621">
    <property type="term" value="F:diguanylate cyclase activity"/>
    <property type="evidence" value="ECO:0007669"/>
    <property type="project" value="UniProtKB-EC"/>
</dbReference>
<gene>
    <name evidence="8" type="ORF">SAMN05216210_3372</name>
</gene>
<dbReference type="Proteomes" id="UP000243924">
    <property type="component" value="Chromosome I"/>
</dbReference>
<dbReference type="SMART" id="SM00267">
    <property type="entry name" value="GGDEF"/>
    <property type="match status" value="1"/>
</dbReference>
<dbReference type="Gene3D" id="3.30.70.270">
    <property type="match status" value="1"/>
</dbReference>
<protein>
    <recommendedName>
        <fullName evidence="3">diguanylate cyclase</fullName>
        <ecNumber evidence="3">2.7.7.65</ecNumber>
    </recommendedName>
</protein>
<dbReference type="InterPro" id="IPR043128">
    <property type="entry name" value="Rev_trsase/Diguanyl_cyclase"/>
</dbReference>
<evidence type="ECO:0000256" key="6">
    <source>
        <dbReference type="SAM" id="MobiDB-lite"/>
    </source>
</evidence>
<feature type="domain" description="GGDEF" evidence="7">
    <location>
        <begin position="410"/>
        <end position="540"/>
    </location>
</feature>
<dbReference type="GO" id="GO:0043709">
    <property type="term" value="P:cell adhesion involved in single-species biofilm formation"/>
    <property type="evidence" value="ECO:0007669"/>
    <property type="project" value="TreeGrafter"/>
</dbReference>
<dbReference type="STRING" id="1434072.SAMN05216210_3372"/>
<dbReference type="AlphaFoldDB" id="A0A1H2HWY4"/>
<proteinExistence type="predicted"/>
<keyword evidence="5" id="KW-0175">Coiled coil</keyword>
<keyword evidence="9" id="KW-1185">Reference proteome</keyword>
<evidence type="ECO:0000256" key="5">
    <source>
        <dbReference type="SAM" id="Coils"/>
    </source>
</evidence>
<dbReference type="FunFam" id="3.30.70.270:FF:000001">
    <property type="entry name" value="Diguanylate cyclase domain protein"/>
    <property type="match status" value="1"/>
</dbReference>
<reference evidence="9" key="1">
    <citation type="submission" date="2016-10" db="EMBL/GenBank/DDBJ databases">
        <authorList>
            <person name="Varghese N."/>
            <person name="Submissions S."/>
        </authorList>
    </citation>
    <scope>NUCLEOTIDE SEQUENCE [LARGE SCALE GENOMIC DNA]</scope>
    <source>
        <strain evidence="9">CECT 8338</strain>
    </source>
</reference>
<evidence type="ECO:0000313" key="9">
    <source>
        <dbReference type="Proteomes" id="UP000243924"/>
    </source>
</evidence>
<evidence type="ECO:0000256" key="4">
    <source>
        <dbReference type="ARBA" id="ARBA00034247"/>
    </source>
</evidence>
<comment type="catalytic activity">
    <reaction evidence="4">
        <text>2 GTP = 3',3'-c-di-GMP + 2 diphosphate</text>
        <dbReference type="Rhea" id="RHEA:24898"/>
        <dbReference type="ChEBI" id="CHEBI:33019"/>
        <dbReference type="ChEBI" id="CHEBI:37565"/>
        <dbReference type="ChEBI" id="CHEBI:58805"/>
        <dbReference type="EC" id="2.7.7.65"/>
    </reaction>
</comment>
<dbReference type="Pfam" id="PF20975">
    <property type="entry name" value="DGCcoil"/>
    <property type="match status" value="1"/>
</dbReference>
<dbReference type="NCBIfam" id="TIGR00254">
    <property type="entry name" value="GGDEF"/>
    <property type="match status" value="1"/>
</dbReference>
<accession>A0A1H2HWY4</accession>
<evidence type="ECO:0000259" key="7">
    <source>
        <dbReference type="PROSITE" id="PS50887"/>
    </source>
</evidence>
<dbReference type="PANTHER" id="PTHR45138">
    <property type="entry name" value="REGULATORY COMPONENTS OF SENSORY TRANSDUCTION SYSTEM"/>
    <property type="match status" value="1"/>
</dbReference>
<feature type="region of interest" description="Disordered" evidence="6">
    <location>
        <begin position="163"/>
        <end position="189"/>
    </location>
</feature>
<dbReference type="EC" id="2.7.7.65" evidence="3"/>
<dbReference type="Pfam" id="PF00990">
    <property type="entry name" value="GGDEF"/>
    <property type="match status" value="1"/>
</dbReference>
<evidence type="ECO:0000256" key="3">
    <source>
        <dbReference type="ARBA" id="ARBA00012528"/>
    </source>
</evidence>
<comment type="subcellular location">
    <subcellularLocation>
        <location evidence="2">Cell inner membrane</location>
    </subcellularLocation>
</comment>
<dbReference type="EMBL" id="LT629787">
    <property type="protein sequence ID" value="SDU36294.1"/>
    <property type="molecule type" value="Genomic_DNA"/>
</dbReference>
<dbReference type="SUPFAM" id="SSF55073">
    <property type="entry name" value="Nucleotide cyclase"/>
    <property type="match status" value="1"/>
</dbReference>
<dbReference type="InterPro" id="IPR048516">
    <property type="entry name" value="DGCcoil"/>
</dbReference>
<dbReference type="InterPro" id="IPR050469">
    <property type="entry name" value="Diguanylate_Cyclase"/>
</dbReference>
<sequence>MTESRHSAQRGADINFAPADVEELLKRGLVRLSIAAAGVDPVLDKRLKQLRAAMRSECPASGLAELLPDLERAVLAVDNDREHRMASITAHLRNLVEQLLAHEPPVETRKTLRNIRDQLAEPLHYAAAYHAVLEQLVPAQDETLQAESASAAGGGLFSRLFKRSGDQPASDSEHADTAQDVNHPGVITDEGTSYSQVAAHVEGILLDLLTQLEVAEAQQPQRDRLKVQIAEGLNWYELAAVLDQASQLILLAQQSRQGDFERYLQQLNERLALFQGNLEDAHEAYTGSVDAGVELEGAIRTQVEGLHDDVRDAADLDSLKATVENKLNHLLQDVEQARSVRQQREQEVSERLQVMVERIQVMEVEAQSFRTHLEEQRQRSLLDSLTGMANRGGLQKRMAEEFERWQRYGGQLLLAVLDVDHFKTINDNFGHLAGDKVLRLIAQQLSRRLRKTDFIGRFGGEEFVMLLPGTNPEQGEIVLEALRSGIEECPFHFKTERVTITVSIGFTDFQQGDDLDTVFERADKAMYAAKAAGRNRLLRA</sequence>
<dbReference type="OrthoDB" id="9812260at2"/>
<evidence type="ECO:0000313" key="8">
    <source>
        <dbReference type="EMBL" id="SDU36294.1"/>
    </source>
</evidence>